<keyword evidence="1" id="KW-0175">Coiled coil</keyword>
<feature type="coiled-coil region" evidence="1">
    <location>
        <begin position="53"/>
        <end position="80"/>
    </location>
</feature>
<keyword evidence="3" id="KW-1185">Reference proteome</keyword>
<evidence type="ECO:0008006" key="4">
    <source>
        <dbReference type="Google" id="ProtNLM"/>
    </source>
</evidence>
<accession>A0A7X1Z9U5</accession>
<dbReference type="Pfam" id="PF05565">
    <property type="entry name" value="Sipho_Gp157"/>
    <property type="match status" value="1"/>
</dbReference>
<sequence length="175" mass="20014">MENTIFKLTSDYEYLQDMMLSDPENDNFEMIEDTLESIGDAFEIKAENAGFVIKNLTAQAQAKRDVAKQLTAEAQLIEKRAYRLQKSIENGMKIMGLKKLSGVVNTYKFRPSKRVVVDKIEDVPDELCAIEVKPNLNKIKKLMDEEGTEEFDYAHIEHADSFNLQGVKFPESVKK</sequence>
<dbReference type="InterPro" id="IPR008840">
    <property type="entry name" value="Sipho_Gp157"/>
</dbReference>
<protein>
    <recommendedName>
        <fullName evidence="4">Siphovirus Gp157 family protein</fullName>
    </recommendedName>
</protein>
<evidence type="ECO:0000256" key="1">
    <source>
        <dbReference type="SAM" id="Coils"/>
    </source>
</evidence>
<name>A0A7X1Z9U5_9LACT</name>
<gene>
    <name evidence="2" type="ORF">GHI93_11375</name>
</gene>
<reference evidence="2 3" key="1">
    <citation type="submission" date="2019-10" db="EMBL/GenBank/DDBJ databases">
        <authorList>
            <person name="Dong K."/>
        </authorList>
    </citation>
    <scope>NUCLEOTIDE SEQUENCE [LARGE SCALE GENOMIC DNA]</scope>
    <source>
        <strain evidence="2 3">DSM 28960</strain>
    </source>
</reference>
<dbReference type="Proteomes" id="UP000439550">
    <property type="component" value="Unassembled WGS sequence"/>
</dbReference>
<comment type="caution">
    <text evidence="2">The sequence shown here is derived from an EMBL/GenBank/DDBJ whole genome shotgun (WGS) entry which is preliminary data.</text>
</comment>
<dbReference type="OrthoDB" id="9938906at2"/>
<evidence type="ECO:0000313" key="2">
    <source>
        <dbReference type="EMBL" id="MQW40520.1"/>
    </source>
</evidence>
<dbReference type="EMBL" id="WITJ01000022">
    <property type="protein sequence ID" value="MQW40520.1"/>
    <property type="molecule type" value="Genomic_DNA"/>
</dbReference>
<proteinExistence type="predicted"/>
<evidence type="ECO:0000313" key="3">
    <source>
        <dbReference type="Proteomes" id="UP000439550"/>
    </source>
</evidence>
<dbReference type="AlphaFoldDB" id="A0A7X1Z9U5"/>
<dbReference type="RefSeq" id="WP_153497150.1">
    <property type="nucleotide sequence ID" value="NZ_CBCRWP010000037.1"/>
</dbReference>
<organism evidence="2 3">
    <name type="scientific">Lactococcus hircilactis</name>
    <dbReference type="NCBI Taxonomy" id="1494462"/>
    <lineage>
        <taxon>Bacteria</taxon>
        <taxon>Bacillati</taxon>
        <taxon>Bacillota</taxon>
        <taxon>Bacilli</taxon>
        <taxon>Lactobacillales</taxon>
        <taxon>Streptococcaceae</taxon>
        <taxon>Lactococcus</taxon>
    </lineage>
</organism>